<keyword evidence="2 15" id="KW-0479">Metal-binding</keyword>
<feature type="active site" description="For nuclease activity" evidence="15">
    <location>
        <position position="1087"/>
    </location>
</feature>
<dbReference type="GO" id="GO:0003677">
    <property type="term" value="F:DNA binding"/>
    <property type="evidence" value="ECO:0007669"/>
    <property type="project" value="UniProtKB-UniRule"/>
</dbReference>
<dbReference type="GO" id="GO:0005829">
    <property type="term" value="C:cytosol"/>
    <property type="evidence" value="ECO:0007669"/>
    <property type="project" value="TreeGrafter"/>
</dbReference>
<dbReference type="PANTHER" id="PTHR11070:SF23">
    <property type="entry name" value="RECBCD ENZYME SUBUNIT RECB"/>
    <property type="match status" value="1"/>
</dbReference>
<keyword evidence="11 15" id="KW-0234">DNA repair</keyword>
<dbReference type="InterPro" id="IPR027417">
    <property type="entry name" value="P-loop_NTPase"/>
</dbReference>
<dbReference type="Gene3D" id="1.10.486.10">
    <property type="entry name" value="PCRA, domain 4"/>
    <property type="match status" value="1"/>
</dbReference>
<evidence type="ECO:0000256" key="16">
    <source>
        <dbReference type="PROSITE-ProRule" id="PRU00560"/>
    </source>
</evidence>
<keyword evidence="7 15" id="KW-0269">Exonuclease</keyword>
<protein>
    <recommendedName>
        <fullName evidence="15">RecBCD enzyme subunit RecB</fullName>
        <ecNumber evidence="15">3.1.11.5</ecNumber>
        <ecNumber evidence="15">5.6.2.4</ecNumber>
    </recommendedName>
    <alternativeName>
        <fullName evidence="15">DNA 3'-5' helicase subunit RecB</fullName>
    </alternativeName>
    <alternativeName>
        <fullName evidence="15">Exonuclease V subunit RecB</fullName>
        <shortName evidence="15">ExoV subunit RecB</shortName>
    </alternativeName>
    <alternativeName>
        <fullName evidence="15">Helicase/nuclease RecBCD subunit RecB</fullName>
    </alternativeName>
</protein>
<feature type="binding site" evidence="16">
    <location>
        <begin position="29"/>
        <end position="36"/>
    </location>
    <ligand>
        <name>ATP</name>
        <dbReference type="ChEBI" id="CHEBI:30616"/>
    </ligand>
</feature>
<dbReference type="GO" id="GO:0008854">
    <property type="term" value="F:exodeoxyribonuclease V activity"/>
    <property type="evidence" value="ECO:0007669"/>
    <property type="project" value="UniProtKB-EC"/>
</dbReference>
<evidence type="ECO:0000256" key="8">
    <source>
        <dbReference type="ARBA" id="ARBA00022840"/>
    </source>
</evidence>
<gene>
    <name evidence="15" type="primary">recB</name>
    <name evidence="21" type="ORF">C7456_11528</name>
</gene>
<dbReference type="GO" id="GO:0043138">
    <property type="term" value="F:3'-5' DNA helicase activity"/>
    <property type="evidence" value="ECO:0007669"/>
    <property type="project" value="UniProtKB-UniRule"/>
</dbReference>
<keyword evidence="5 15" id="KW-0378">Hydrolase</keyword>
<dbReference type="Pfam" id="PF13361">
    <property type="entry name" value="UvrD_C"/>
    <property type="match status" value="1"/>
</dbReference>
<keyword evidence="3 15" id="KW-0547">Nucleotide-binding</keyword>
<keyword evidence="4 15" id="KW-0227">DNA damage</keyword>
<dbReference type="InterPro" id="IPR011335">
    <property type="entry name" value="Restrct_endonuc-II-like"/>
</dbReference>
<dbReference type="GO" id="GO:0009338">
    <property type="term" value="C:exodeoxyribonuclease V complex"/>
    <property type="evidence" value="ECO:0007669"/>
    <property type="project" value="TreeGrafter"/>
</dbReference>
<evidence type="ECO:0000256" key="7">
    <source>
        <dbReference type="ARBA" id="ARBA00022839"/>
    </source>
</evidence>
<proteinExistence type="inferred from homology"/>
<feature type="binding site" evidence="15">
    <location>
        <position position="1087"/>
    </location>
    <ligand>
        <name>Mg(2+)</name>
        <dbReference type="ChEBI" id="CHEBI:18420"/>
    </ligand>
</feature>
<dbReference type="Proteomes" id="UP000245812">
    <property type="component" value="Unassembled WGS sequence"/>
</dbReference>
<keyword evidence="9 15" id="KW-0460">Magnesium</keyword>
<comment type="miscellaneous">
    <text evidence="15">In the RecBCD complex, RecB has a slow 3'-5' helicase, an exonuclease activity and loads RecA onto ssDNA, RecD has a fast 5'-3' helicase activity, while RecC stimulates the ATPase and processivity of the RecB helicase and contributes to recognition of the Chi site.</text>
</comment>
<dbReference type="AlphaFoldDB" id="A0A316HQ73"/>
<keyword evidence="6 15" id="KW-0347">Helicase</keyword>
<keyword evidence="8 15" id="KW-0067">ATP-binding</keyword>
<feature type="domain" description="UvrD-like helicase ATP-binding" evidence="19">
    <location>
        <begin position="8"/>
        <end position="450"/>
    </location>
</feature>
<reference evidence="21 22" key="1">
    <citation type="submission" date="2018-05" db="EMBL/GenBank/DDBJ databases">
        <title>Genomic Encyclopedia of Type Strains, Phase IV (KMG-IV): sequencing the most valuable type-strain genomes for metagenomic binning, comparative biology and taxonomic classification.</title>
        <authorList>
            <person name="Goeker M."/>
        </authorList>
    </citation>
    <scope>NUCLEOTIDE SEQUENCE [LARGE SCALE GENOMIC DNA]</scope>
    <source>
        <strain evidence="21 22">DSM 14263</strain>
    </source>
</reference>
<comment type="catalytic activity">
    <reaction evidence="13 15">
        <text>Couples ATP hydrolysis with the unwinding of duplex DNA by translocating in the 3'-5' direction.</text>
        <dbReference type="EC" id="5.6.2.4"/>
    </reaction>
</comment>
<dbReference type="Gene3D" id="3.90.320.10">
    <property type="match status" value="1"/>
</dbReference>
<dbReference type="CDD" id="cd22352">
    <property type="entry name" value="RecB_C-like"/>
    <property type="match status" value="1"/>
</dbReference>
<feature type="binding site" evidence="15">
    <location>
        <position position="959"/>
    </location>
    <ligand>
        <name>Mg(2+)</name>
        <dbReference type="ChEBI" id="CHEBI:18420"/>
    </ligand>
</feature>
<dbReference type="HAMAP" id="MF_01485">
    <property type="entry name" value="RecB"/>
    <property type="match status" value="1"/>
</dbReference>
<dbReference type="Gene3D" id="3.40.50.300">
    <property type="entry name" value="P-loop containing nucleotide triphosphate hydrolases"/>
    <property type="match status" value="2"/>
</dbReference>
<accession>A0A316HQ73</accession>
<dbReference type="InterPro" id="IPR000212">
    <property type="entry name" value="DNA_helicase_UvrD/REP"/>
</dbReference>
<feature type="region of interest" description="Nuclease activity, interacts with RecD and RecA" evidence="15">
    <location>
        <begin position="890"/>
        <end position="1186"/>
    </location>
</feature>
<dbReference type="SUPFAM" id="SSF52980">
    <property type="entry name" value="Restriction endonuclease-like"/>
    <property type="match status" value="1"/>
</dbReference>
<dbReference type="Pfam" id="PF00580">
    <property type="entry name" value="UvrD-helicase"/>
    <property type="match status" value="1"/>
</dbReference>
<evidence type="ECO:0000256" key="15">
    <source>
        <dbReference type="HAMAP-Rule" id="MF_01485"/>
    </source>
</evidence>
<evidence type="ECO:0000256" key="18">
    <source>
        <dbReference type="SAM" id="MobiDB-lite"/>
    </source>
</evidence>
<dbReference type="InterPro" id="IPR014016">
    <property type="entry name" value="UvrD-like_ATP-bd"/>
</dbReference>
<feature type="domain" description="UvrD-like helicase C-terminal" evidence="20">
    <location>
        <begin position="465"/>
        <end position="739"/>
    </location>
</feature>
<evidence type="ECO:0000256" key="10">
    <source>
        <dbReference type="ARBA" id="ARBA00023125"/>
    </source>
</evidence>
<comment type="cofactor">
    <cofactor evidence="15">
        <name>Mg(2+)</name>
        <dbReference type="ChEBI" id="CHEBI:18420"/>
    </cofactor>
    <text evidence="15">Binds 1 Mg(2+) ion per subunit.</text>
</comment>
<evidence type="ECO:0000256" key="11">
    <source>
        <dbReference type="ARBA" id="ARBA00023204"/>
    </source>
</evidence>
<keyword evidence="1 15" id="KW-0540">Nuclease</keyword>
<comment type="domain">
    <text evidence="15">The C-terminal domain has nuclease activity and interacts with RecD. It interacts with RecA, facilitating its loading onto ssDNA.</text>
</comment>
<comment type="similarity">
    <text evidence="15">Belongs to the helicase family. UvrD subfamily.</text>
</comment>
<keyword evidence="12 15" id="KW-0413">Isomerase</keyword>
<sequence>MSAPLHVADWTGLPLGHAEGEGGRCLIEASAGTGKTWTIAALYLRLLLEQGLMPRQVVVTTFTDAAAQELRERLRAKLRWAERRALDFDATRPVDAAGLPSDEAWLHRRWRGDPARASADALRLRLAQSELDLAPVGTLHGLCRRVLDDYPFESGGAFRLGEMVSGKALENELIEDLWRELAQSEGELPPGDLAWWRGGFDALARALREAIRPDVRVQLVSGEAIDAVMRPENAALIRAWVGDGAQFNPRAKVLRRGLLALADYIEAGDRSASLDAGTVDDLAAPPEKQIGPEHLEAALRSPAMALAREAARVLADVDLPARSAALARWRERLLAQRDARLRERDLVGFDELVAQVRRALAAPGGALAERLFRAWPVALVDEFQDTDAQQYAILDAIYRDAGGRKRGRLVMIGDPKQAIYRFRGGDIHAYLHAARSADAVLRLAVNFRSSGALVRGFNALYAQAGPALSQYDDAIAYEAVRAGRELPPLRMDGRTVERPLVLHLLREPPPNKGERERQALDACANHLVHLLSGDVRIGDEPLRPGDLAVLLPTNGHVAALRERLQRRGVPCVGAGRSSVFATGLARELQVILYAVEHRGEEGALRAALATRLLGLSLAELRALRERPDAWLRHEQRFARWRLQWQREGVLAVVQSLLGVAAPALLAAPDGERALTDLRHLGELLQEAEQELHGAEQLLGWLAAQREGGGDEGDAAEEQQLRIESDARRVRLMTLHASKGLEFPVVLLPLMWAHEGRDIRLPLRHAADGGRELVLGGADHAAACEEAAREDQDERFRVLYVALTRARLACHVYVLPPERRANGNTQQPLGDPKRSALDATVGRLLRAGIAASDALDWREDDWPWPFATLAPAREAQPRERRALPLPPARPARQIYSFSNLAHAQDAGTLEDLPADDEAATPAPEEEGIDALPAEPRPAQPHPELLALSSWRGPEFGNALHAIFENRKPGEPMAQQLGLVRRSLRGEGVRSEDAPEPLARRLAARVQAVLDAELLPGLALGTLPAAAMRAEMAFHYALDEVSMARLREACERHGEPALVPRAPAATLRGLMTGKIDLVFEHAGRFHVLDYKSNWLGESLAGYLPERLGAAMDAHRYRFQALLYTVAVERLLRQRLPRYERERHLGEAIYLFVRAVGLAPGAGVWRHRFGGALLDAADRALGASRGEAA</sequence>
<dbReference type="GO" id="GO:0005524">
    <property type="term" value="F:ATP binding"/>
    <property type="evidence" value="ECO:0007669"/>
    <property type="project" value="UniProtKB-UniRule"/>
</dbReference>
<evidence type="ECO:0000256" key="3">
    <source>
        <dbReference type="ARBA" id="ARBA00022741"/>
    </source>
</evidence>
<comment type="catalytic activity">
    <reaction evidence="15">
        <text>Exonucleolytic cleavage (in the presence of ATP) in either 5'- to 3'- or 3'- to 5'-direction to yield 5'-phosphooligonucleotides.</text>
        <dbReference type="EC" id="3.1.11.5"/>
    </reaction>
</comment>
<evidence type="ECO:0000256" key="13">
    <source>
        <dbReference type="ARBA" id="ARBA00034617"/>
    </source>
</evidence>
<evidence type="ECO:0000259" key="20">
    <source>
        <dbReference type="PROSITE" id="PS51217"/>
    </source>
</evidence>
<dbReference type="InterPro" id="IPR038726">
    <property type="entry name" value="PDDEXK_AddAB-type"/>
</dbReference>
<comment type="subunit">
    <text evidence="15">Heterotrimer of RecB, RecC and RecD. All subunits contribute to DNA-binding. Interacts with RecA.</text>
</comment>
<dbReference type="OrthoDB" id="9810135at2"/>
<dbReference type="Gene3D" id="1.10.3170.10">
    <property type="entry name" value="Recbcd, chain B, domain 2"/>
    <property type="match status" value="1"/>
</dbReference>
<dbReference type="RefSeq" id="WP_109724623.1">
    <property type="nucleotide sequence ID" value="NZ_MSZV01000065.1"/>
</dbReference>
<feature type="region of interest" description="Disordered" evidence="18">
    <location>
        <begin position="912"/>
        <end position="940"/>
    </location>
</feature>
<name>A0A316HQ73_9GAMM</name>
<evidence type="ECO:0000256" key="17">
    <source>
        <dbReference type="SAM" id="Coils"/>
    </source>
</evidence>
<dbReference type="EC" id="3.1.11.5" evidence="15"/>
<dbReference type="SUPFAM" id="SSF52540">
    <property type="entry name" value="P-loop containing nucleoside triphosphate hydrolases"/>
    <property type="match status" value="1"/>
</dbReference>
<evidence type="ECO:0000259" key="19">
    <source>
        <dbReference type="PROSITE" id="PS51198"/>
    </source>
</evidence>
<dbReference type="InterPro" id="IPR004586">
    <property type="entry name" value="RecB"/>
</dbReference>
<dbReference type="InterPro" id="IPR014017">
    <property type="entry name" value="DNA_helicase_UvrD-like_C"/>
</dbReference>
<dbReference type="EC" id="5.6.2.4" evidence="15"/>
<dbReference type="GO" id="GO:0000724">
    <property type="term" value="P:double-strand break repair via homologous recombination"/>
    <property type="evidence" value="ECO:0007669"/>
    <property type="project" value="UniProtKB-UniRule"/>
</dbReference>
<dbReference type="GO" id="GO:0016887">
    <property type="term" value="F:ATP hydrolysis activity"/>
    <property type="evidence" value="ECO:0007669"/>
    <property type="project" value="RHEA"/>
</dbReference>
<dbReference type="InterPro" id="IPR011604">
    <property type="entry name" value="PDDEXK-like_dom_sf"/>
</dbReference>
<keyword evidence="17" id="KW-0175">Coiled coil</keyword>
<evidence type="ECO:0000256" key="1">
    <source>
        <dbReference type="ARBA" id="ARBA00022722"/>
    </source>
</evidence>
<evidence type="ECO:0000256" key="9">
    <source>
        <dbReference type="ARBA" id="ARBA00022842"/>
    </source>
</evidence>
<evidence type="ECO:0000256" key="6">
    <source>
        <dbReference type="ARBA" id="ARBA00022806"/>
    </source>
</evidence>
<comment type="function">
    <text evidence="15">A helicase/nuclease that prepares dsDNA breaks (DSB) for recombinational DNA repair. Binds to DSBs and unwinds DNA via a highly rapid and processive ATP-dependent bidirectional helicase activity. Unwinds dsDNA until it encounters a Chi (crossover hotspot instigator) sequence from the 3' direction. Cuts ssDNA a few nucleotides 3' to the Chi site. The properties and activities of the enzyme are changed at Chi. The Chi-altered holoenzyme produces a long 3'-ssDNA overhang and facilitates RecA-binding to the ssDNA for homologous DNA recombination and repair. Holoenzyme degrades any linearized DNA that is unable to undergo homologous recombination. In the holoenzyme this subunit contributes ATPase, 3'-5' helicase, exonuclease activity and loads RecA onto ssDNA.</text>
</comment>
<evidence type="ECO:0000313" key="22">
    <source>
        <dbReference type="Proteomes" id="UP000245812"/>
    </source>
</evidence>
<keyword evidence="10 15" id="KW-0238">DNA-binding</keyword>
<dbReference type="PANTHER" id="PTHR11070">
    <property type="entry name" value="UVRD / RECB / PCRA DNA HELICASE FAMILY MEMBER"/>
    <property type="match status" value="1"/>
</dbReference>
<dbReference type="PROSITE" id="PS51198">
    <property type="entry name" value="UVRD_HELICASE_ATP_BIND"/>
    <property type="match status" value="1"/>
</dbReference>
<comment type="catalytic activity">
    <reaction evidence="14 15">
        <text>ATP + H2O = ADP + phosphate + H(+)</text>
        <dbReference type="Rhea" id="RHEA:13065"/>
        <dbReference type="ChEBI" id="CHEBI:15377"/>
        <dbReference type="ChEBI" id="CHEBI:15378"/>
        <dbReference type="ChEBI" id="CHEBI:30616"/>
        <dbReference type="ChEBI" id="CHEBI:43474"/>
        <dbReference type="ChEBI" id="CHEBI:456216"/>
        <dbReference type="EC" id="5.6.2.4"/>
    </reaction>
</comment>
<evidence type="ECO:0000256" key="4">
    <source>
        <dbReference type="ARBA" id="ARBA00022763"/>
    </source>
</evidence>
<dbReference type="EMBL" id="QGHC01000015">
    <property type="protein sequence ID" value="PWK82731.1"/>
    <property type="molecule type" value="Genomic_DNA"/>
</dbReference>
<feature type="binding site" evidence="15">
    <location>
        <position position="1074"/>
    </location>
    <ligand>
        <name>Mg(2+)</name>
        <dbReference type="ChEBI" id="CHEBI:18420"/>
    </ligand>
</feature>
<dbReference type="Pfam" id="PF12705">
    <property type="entry name" value="PDDEXK_1"/>
    <property type="match status" value="1"/>
</dbReference>
<evidence type="ECO:0000256" key="12">
    <source>
        <dbReference type="ARBA" id="ARBA00023235"/>
    </source>
</evidence>
<comment type="domain">
    <text evidence="15">The N-terminal DNA-binding domain is a ssDNA-dependent ATPase and has ATP-dependent 3'-5' helicase function. This domain interacts with RecC.</text>
</comment>
<evidence type="ECO:0000313" key="21">
    <source>
        <dbReference type="EMBL" id="PWK82731.1"/>
    </source>
</evidence>
<organism evidence="21 22">
    <name type="scientific">Fulvimonas soli</name>
    <dbReference type="NCBI Taxonomy" id="155197"/>
    <lineage>
        <taxon>Bacteria</taxon>
        <taxon>Pseudomonadati</taxon>
        <taxon>Pseudomonadota</taxon>
        <taxon>Gammaproteobacteria</taxon>
        <taxon>Lysobacterales</taxon>
        <taxon>Rhodanobacteraceae</taxon>
        <taxon>Fulvimonas</taxon>
    </lineage>
</organism>
<feature type="compositionally biased region" description="Acidic residues" evidence="18">
    <location>
        <begin position="912"/>
        <end position="927"/>
    </location>
</feature>
<feature type="region of interest" description="DNA-binding and helicase activity, interacts with RecC" evidence="15">
    <location>
        <begin position="1"/>
        <end position="869"/>
    </location>
</feature>
<dbReference type="GO" id="GO:0000287">
    <property type="term" value="F:magnesium ion binding"/>
    <property type="evidence" value="ECO:0007669"/>
    <property type="project" value="UniProtKB-UniRule"/>
</dbReference>
<dbReference type="PROSITE" id="PS51217">
    <property type="entry name" value="UVRD_HELICASE_CTER"/>
    <property type="match status" value="1"/>
</dbReference>
<comment type="caution">
    <text evidence="21">The sequence shown here is derived from an EMBL/GenBank/DDBJ whole genome shotgun (WGS) entry which is preliminary data.</text>
</comment>
<keyword evidence="22" id="KW-1185">Reference proteome</keyword>
<evidence type="ECO:0000256" key="2">
    <source>
        <dbReference type="ARBA" id="ARBA00022723"/>
    </source>
</evidence>
<feature type="coiled-coil region" evidence="17">
    <location>
        <begin position="677"/>
        <end position="704"/>
    </location>
</feature>
<evidence type="ECO:0000256" key="5">
    <source>
        <dbReference type="ARBA" id="ARBA00022801"/>
    </source>
</evidence>
<evidence type="ECO:0000256" key="14">
    <source>
        <dbReference type="ARBA" id="ARBA00048988"/>
    </source>
</evidence>